<reference evidence="1 2" key="1">
    <citation type="submission" date="2021-06" db="EMBL/GenBank/DDBJ databases">
        <title>Caerostris extrusa draft genome.</title>
        <authorList>
            <person name="Kono N."/>
            <person name="Arakawa K."/>
        </authorList>
    </citation>
    <scope>NUCLEOTIDE SEQUENCE [LARGE SCALE GENOMIC DNA]</scope>
</reference>
<dbReference type="Proteomes" id="UP001054945">
    <property type="component" value="Unassembled WGS sequence"/>
</dbReference>
<dbReference type="EMBL" id="BPLR01003142">
    <property type="protein sequence ID" value="GIX81567.1"/>
    <property type="molecule type" value="Genomic_DNA"/>
</dbReference>
<evidence type="ECO:0000313" key="1">
    <source>
        <dbReference type="EMBL" id="GIX81567.1"/>
    </source>
</evidence>
<evidence type="ECO:0000313" key="2">
    <source>
        <dbReference type="Proteomes" id="UP001054945"/>
    </source>
</evidence>
<protein>
    <submittedName>
        <fullName evidence="1">Uncharacterized protein</fullName>
    </submittedName>
</protein>
<proteinExistence type="predicted"/>
<dbReference type="AlphaFoldDB" id="A0AAV4NDV4"/>
<name>A0AAV4NDV4_CAEEX</name>
<comment type="caution">
    <text evidence="1">The sequence shown here is derived from an EMBL/GenBank/DDBJ whole genome shotgun (WGS) entry which is preliminary data.</text>
</comment>
<keyword evidence="2" id="KW-1185">Reference proteome</keyword>
<feature type="non-terminal residue" evidence="1">
    <location>
        <position position="1"/>
    </location>
</feature>
<sequence>VNQAFAVLSVRQKFSKESLKILSSQSKPVCTLTLHKCHPLSSSIEKIQNTPPENVLMQFLWKLSSGDKFSRVFIRCHMVPVVTGNS</sequence>
<accession>A0AAV4NDV4</accession>
<gene>
    <name evidence="1" type="ORF">CEXT_468271</name>
</gene>
<organism evidence="1 2">
    <name type="scientific">Caerostris extrusa</name>
    <name type="common">Bark spider</name>
    <name type="synonym">Caerostris bankana</name>
    <dbReference type="NCBI Taxonomy" id="172846"/>
    <lineage>
        <taxon>Eukaryota</taxon>
        <taxon>Metazoa</taxon>
        <taxon>Ecdysozoa</taxon>
        <taxon>Arthropoda</taxon>
        <taxon>Chelicerata</taxon>
        <taxon>Arachnida</taxon>
        <taxon>Araneae</taxon>
        <taxon>Araneomorphae</taxon>
        <taxon>Entelegynae</taxon>
        <taxon>Araneoidea</taxon>
        <taxon>Araneidae</taxon>
        <taxon>Caerostris</taxon>
    </lineage>
</organism>